<keyword evidence="3" id="KW-1185">Reference proteome</keyword>
<feature type="compositionally biased region" description="Polar residues" evidence="1">
    <location>
        <begin position="711"/>
        <end position="720"/>
    </location>
</feature>
<dbReference type="PANTHER" id="PTHR13060">
    <property type="entry name" value="SGT1 PROTEIN HSGT1 SUPPRESSOR OF GCR2"/>
    <property type="match status" value="1"/>
</dbReference>
<proteinExistence type="predicted"/>
<name>A0A9W8AMD1_9FUNG</name>
<feature type="region of interest" description="Disordered" evidence="1">
    <location>
        <begin position="689"/>
        <end position="720"/>
    </location>
</feature>
<feature type="region of interest" description="Disordered" evidence="1">
    <location>
        <begin position="509"/>
        <end position="615"/>
    </location>
</feature>
<comment type="caution">
    <text evidence="2">The sequence shown here is derived from an EMBL/GenBank/DDBJ whole genome shotgun (WGS) entry which is preliminary data.</text>
</comment>
<evidence type="ECO:0000313" key="2">
    <source>
        <dbReference type="EMBL" id="KAJ1959814.1"/>
    </source>
</evidence>
<sequence>MHSFFQQPQLSEDTVYYTFYVLPSNATTTTLDPTIPPWPSRLTPNVVETLHLAVTQAVAAYTSDYLWQKEPFALTQEPVNELNPSTPILSGETRCGDCVDDEWFIVYLVRHITKTFPYLAARVYDTDGEILLIEAAEHLPNWLTPQTSSNRVFLRQGDLHIIPRANGVDSPLAKSEFEDCATPTLHEALNFMAARSHLSRVASDVQSAAFRRLENFSQIVRINNCHRTRCFVPHRVAHLLHHQPQLLSAAVEAFYQRDPISVKACLTMKQFPPTSGVFTTVRWTRTLYAQAVSQKFVAPKVFDEAFVGHESLTASEQDLGTKIACGFEILCQGMDMSDDDALQKWQTRQDEKHRQSRWSEYKRKLVDAGYFGEEIAGSQRYKKLEAQAYEQFQNNDTPAGLTGATDSNKPREPLEIIHQLWRLPLVDRSELQKQLISQNDSDEWMYIRPEHLDALLQKQQENLEELYNDPDFSQLGQSEARQKATPTDQELDGAVDLAEMVNKFQSFFNQASGPDGVEFPSGDKQPDGNELDDGWSEASSEISEEDFAGDRVSDRSKLTPVRLDPDRFFETLQQILGTKEEKTASDGNTSPENSTVSDRRVRFVDPDQSNPPADLTSMMAAMDAELEHTKLASSFKREAETEPSKPCADHKSTAGIRSDAGITAPSSDTLPPVDVDLNLVSNILESFKSQQGLPGPTGNMLKSFGLFLPPHSTNPNDSET</sequence>
<reference evidence="2" key="1">
    <citation type="submission" date="2022-07" db="EMBL/GenBank/DDBJ databases">
        <title>Phylogenomic reconstructions and comparative analyses of Kickxellomycotina fungi.</title>
        <authorList>
            <person name="Reynolds N.K."/>
            <person name="Stajich J.E."/>
            <person name="Barry K."/>
            <person name="Grigoriev I.V."/>
            <person name="Crous P."/>
            <person name="Smith M.E."/>
        </authorList>
    </citation>
    <scope>NUCLEOTIDE SEQUENCE</scope>
    <source>
        <strain evidence="2">RSA 1196</strain>
    </source>
</reference>
<dbReference type="GO" id="GO:0005634">
    <property type="term" value="C:nucleus"/>
    <property type="evidence" value="ECO:0007669"/>
    <property type="project" value="TreeGrafter"/>
</dbReference>
<feature type="region of interest" description="Disordered" evidence="1">
    <location>
        <begin position="634"/>
        <end position="671"/>
    </location>
</feature>
<dbReference type="Proteomes" id="UP001150925">
    <property type="component" value="Unassembled WGS sequence"/>
</dbReference>
<organism evidence="2 3">
    <name type="scientific">Dispira parvispora</name>
    <dbReference type="NCBI Taxonomy" id="1520584"/>
    <lineage>
        <taxon>Eukaryota</taxon>
        <taxon>Fungi</taxon>
        <taxon>Fungi incertae sedis</taxon>
        <taxon>Zoopagomycota</taxon>
        <taxon>Kickxellomycotina</taxon>
        <taxon>Dimargaritomycetes</taxon>
        <taxon>Dimargaritales</taxon>
        <taxon>Dimargaritaceae</taxon>
        <taxon>Dispira</taxon>
    </lineage>
</organism>
<dbReference type="AlphaFoldDB" id="A0A9W8AMD1"/>
<feature type="compositionally biased region" description="Basic and acidic residues" evidence="1">
    <location>
        <begin position="548"/>
        <end position="569"/>
    </location>
</feature>
<dbReference type="OrthoDB" id="27237at2759"/>
<dbReference type="Pfam" id="PF07093">
    <property type="entry name" value="SGT1"/>
    <property type="match status" value="1"/>
</dbReference>
<gene>
    <name evidence="2" type="ORF">IWQ62_004465</name>
</gene>
<evidence type="ECO:0000313" key="3">
    <source>
        <dbReference type="Proteomes" id="UP001150925"/>
    </source>
</evidence>
<feature type="compositionally biased region" description="Basic and acidic residues" evidence="1">
    <location>
        <begin position="634"/>
        <end position="652"/>
    </location>
</feature>
<dbReference type="EMBL" id="JANBPY010001490">
    <property type="protein sequence ID" value="KAJ1959814.1"/>
    <property type="molecule type" value="Genomic_DNA"/>
</dbReference>
<dbReference type="InterPro" id="IPR010770">
    <property type="entry name" value="Ecd"/>
</dbReference>
<evidence type="ECO:0000256" key="1">
    <source>
        <dbReference type="SAM" id="MobiDB-lite"/>
    </source>
</evidence>
<protein>
    <submittedName>
        <fullName evidence="2">Uncharacterized protein</fullName>
    </submittedName>
</protein>
<accession>A0A9W8AMD1</accession>
<feature type="compositionally biased region" description="Polar residues" evidence="1">
    <location>
        <begin position="585"/>
        <end position="596"/>
    </location>
</feature>
<dbReference type="PANTHER" id="PTHR13060:SF0">
    <property type="entry name" value="PROTEIN ECDYSONELESS HOMOLOG"/>
    <property type="match status" value="1"/>
</dbReference>